<reference evidence="1" key="1">
    <citation type="submission" date="2022-05" db="EMBL/GenBank/DDBJ databases">
        <title>Comparative Genomics of Spacecraft Associated Microbes.</title>
        <authorList>
            <person name="Tran M.T."/>
            <person name="Wright A."/>
            <person name="Seuylemezian A."/>
            <person name="Eisen J."/>
            <person name="Coil D."/>
        </authorList>
    </citation>
    <scope>NUCLEOTIDE SEQUENCE</scope>
    <source>
        <strain evidence="1">FAIRING 10M-2.2</strain>
    </source>
</reference>
<accession>A0ACC6ADZ4</accession>
<comment type="caution">
    <text evidence="1">The sequence shown here is derived from an EMBL/GenBank/DDBJ whole genome shotgun (WGS) entry which is preliminary data.</text>
</comment>
<dbReference type="EMBL" id="JAMBOP010000062">
    <property type="protein sequence ID" value="MCM3738578.1"/>
    <property type="molecule type" value="Genomic_DNA"/>
</dbReference>
<keyword evidence="2" id="KW-1185">Reference proteome</keyword>
<name>A0ACC6ADZ4_9BACI</name>
<protein>
    <submittedName>
        <fullName evidence="1">NUDIX domain-containing protein</fullName>
    </submittedName>
</protein>
<organism evidence="1 2">
    <name type="scientific">Bacillus cytotoxicus</name>
    <dbReference type="NCBI Taxonomy" id="580165"/>
    <lineage>
        <taxon>Bacteria</taxon>
        <taxon>Bacillati</taxon>
        <taxon>Bacillota</taxon>
        <taxon>Bacilli</taxon>
        <taxon>Bacillales</taxon>
        <taxon>Bacillaceae</taxon>
        <taxon>Bacillus</taxon>
        <taxon>Bacillus cereus group</taxon>
    </lineage>
</organism>
<sequence>MTAIYMLKNENNFLLGNKGGVFSLESYSCPIKKCFRLNGYLYLTIGSFDVLIFDLIEKGCVFVRTNIRTAGVLIHNEHVLLHKMDDFWILPGGAVECNGVDFETTMEALKREYKEGLDVEINIIKLLWVAGGSLINLKHENR</sequence>
<evidence type="ECO:0000313" key="2">
    <source>
        <dbReference type="Proteomes" id="UP001202289"/>
    </source>
</evidence>
<evidence type="ECO:0000313" key="1">
    <source>
        <dbReference type="EMBL" id="MCM3738578.1"/>
    </source>
</evidence>
<dbReference type="Proteomes" id="UP001202289">
    <property type="component" value="Unassembled WGS sequence"/>
</dbReference>
<proteinExistence type="predicted"/>
<gene>
    <name evidence="1" type="ORF">M3215_23085</name>
</gene>